<dbReference type="PROSITE" id="PS00194">
    <property type="entry name" value="THIOREDOXIN_1"/>
    <property type="match status" value="1"/>
</dbReference>
<reference evidence="5" key="1">
    <citation type="submission" date="2021-01" db="EMBL/GenBank/DDBJ databases">
        <title>Marivirga aurantiaca sp. nov., isolated from intertidal surface sediments.</title>
        <authorList>
            <person name="Zhang M."/>
        </authorList>
    </citation>
    <scope>NUCLEOTIDE SEQUENCE</scope>
    <source>
        <strain evidence="5">S37H4</strain>
    </source>
</reference>
<sequence length="151" mass="17458">MKKYLVFSLLSVVLVSSAFITEPDKKSKINWLSLEEAYKLNKEYPRKIFVDVYTDWCGWCKKMDRDTFSDADVAEFVNENYYAVKLNAESKDKIIIGQDTTTSQMMARSMGVSGYPTIVYIKEDFKTIQAVPGYQKADAFLDTLKKVLEWK</sequence>
<keyword evidence="1 3" id="KW-0732">Signal</keyword>
<dbReference type="PROSITE" id="PS51352">
    <property type="entry name" value="THIOREDOXIN_2"/>
    <property type="match status" value="1"/>
</dbReference>
<dbReference type="RefSeq" id="WP_201429875.1">
    <property type="nucleotide sequence ID" value="NZ_JAEQBW010000001.1"/>
</dbReference>
<dbReference type="InterPro" id="IPR051099">
    <property type="entry name" value="AGR/TXD"/>
</dbReference>
<comment type="caution">
    <text evidence="5">The sequence shown here is derived from an EMBL/GenBank/DDBJ whole genome shotgun (WGS) entry which is preliminary data.</text>
</comment>
<proteinExistence type="predicted"/>
<dbReference type="InterPro" id="IPR036249">
    <property type="entry name" value="Thioredoxin-like_sf"/>
</dbReference>
<dbReference type="InterPro" id="IPR017937">
    <property type="entry name" value="Thioredoxin_CS"/>
</dbReference>
<gene>
    <name evidence="5" type="ORF">JKA74_04065</name>
</gene>
<evidence type="ECO:0000259" key="4">
    <source>
        <dbReference type="PROSITE" id="PS51352"/>
    </source>
</evidence>
<accession>A0A934WWG7</accession>
<dbReference type="PANTHER" id="PTHR15337:SF11">
    <property type="entry name" value="THIOREDOXIN DOMAIN-CONTAINING PROTEIN"/>
    <property type="match status" value="1"/>
</dbReference>
<feature type="domain" description="Thioredoxin" evidence="4">
    <location>
        <begin position="10"/>
        <end position="149"/>
    </location>
</feature>
<evidence type="ECO:0000256" key="1">
    <source>
        <dbReference type="ARBA" id="ARBA00022729"/>
    </source>
</evidence>
<evidence type="ECO:0000313" key="6">
    <source>
        <dbReference type="Proteomes" id="UP000611723"/>
    </source>
</evidence>
<evidence type="ECO:0000313" key="5">
    <source>
        <dbReference type="EMBL" id="MBK6264202.1"/>
    </source>
</evidence>
<dbReference type="AlphaFoldDB" id="A0A934WWG7"/>
<dbReference type="SUPFAM" id="SSF52833">
    <property type="entry name" value="Thioredoxin-like"/>
    <property type="match status" value="1"/>
</dbReference>
<evidence type="ECO:0000256" key="2">
    <source>
        <dbReference type="ARBA" id="ARBA00023284"/>
    </source>
</evidence>
<name>A0A934WWG7_9BACT</name>
<dbReference type="InterPro" id="IPR004879">
    <property type="entry name" value="Ssp411-like_TRX"/>
</dbReference>
<evidence type="ECO:0000256" key="3">
    <source>
        <dbReference type="SAM" id="SignalP"/>
    </source>
</evidence>
<keyword evidence="2" id="KW-0676">Redox-active center</keyword>
<dbReference type="Pfam" id="PF03190">
    <property type="entry name" value="Thioredox_DsbH"/>
    <property type="match status" value="1"/>
</dbReference>
<keyword evidence="6" id="KW-1185">Reference proteome</keyword>
<organism evidence="5 6">
    <name type="scientific">Marivirga aurantiaca</name>
    <dbReference type="NCBI Taxonomy" id="2802615"/>
    <lineage>
        <taxon>Bacteria</taxon>
        <taxon>Pseudomonadati</taxon>
        <taxon>Bacteroidota</taxon>
        <taxon>Cytophagia</taxon>
        <taxon>Cytophagales</taxon>
        <taxon>Marivirgaceae</taxon>
        <taxon>Marivirga</taxon>
    </lineage>
</organism>
<dbReference type="Gene3D" id="3.40.30.10">
    <property type="entry name" value="Glutaredoxin"/>
    <property type="match status" value="1"/>
</dbReference>
<feature type="signal peptide" evidence="3">
    <location>
        <begin position="1"/>
        <end position="20"/>
    </location>
</feature>
<feature type="chain" id="PRO_5036690237" evidence="3">
    <location>
        <begin position="21"/>
        <end position="151"/>
    </location>
</feature>
<dbReference type="Proteomes" id="UP000611723">
    <property type="component" value="Unassembled WGS sequence"/>
</dbReference>
<dbReference type="PANTHER" id="PTHR15337">
    <property type="entry name" value="ANTERIOR GRADIENT PROTEIN-RELATED"/>
    <property type="match status" value="1"/>
</dbReference>
<dbReference type="EMBL" id="JAEQBW010000001">
    <property type="protein sequence ID" value="MBK6264202.1"/>
    <property type="molecule type" value="Genomic_DNA"/>
</dbReference>
<protein>
    <submittedName>
        <fullName evidence="5">DUF255 domain-containing protein</fullName>
    </submittedName>
</protein>
<dbReference type="InterPro" id="IPR013766">
    <property type="entry name" value="Thioredoxin_domain"/>
</dbReference>